<keyword evidence="3" id="KW-1185">Reference proteome</keyword>
<proteinExistence type="predicted"/>
<accession>A0A6A0AXX5</accession>
<evidence type="ECO:0000313" key="2">
    <source>
        <dbReference type="EMBL" id="GFH37233.1"/>
    </source>
</evidence>
<gene>
    <name evidence="2" type="ORF">SCWH03_34690</name>
</gene>
<organism evidence="2 3">
    <name type="scientific">Streptomyces pacificus</name>
    <dbReference type="NCBI Taxonomy" id="2705029"/>
    <lineage>
        <taxon>Bacteria</taxon>
        <taxon>Bacillati</taxon>
        <taxon>Actinomycetota</taxon>
        <taxon>Actinomycetes</taxon>
        <taxon>Kitasatosporales</taxon>
        <taxon>Streptomycetaceae</taxon>
        <taxon>Streptomyces</taxon>
    </lineage>
</organism>
<name>A0A6A0AXX5_9ACTN</name>
<comment type="caution">
    <text evidence="2">The sequence shown here is derived from an EMBL/GenBank/DDBJ whole genome shotgun (WGS) entry which is preliminary data.</text>
</comment>
<sequence>MAAAGIVGAVVIAVTNLGDLGPADEYPLTVLSAAAKSPAAEDPRPNSDDEQQKAAIALPADAEDAEFS</sequence>
<dbReference type="EMBL" id="BLLG01000009">
    <property type="protein sequence ID" value="GFH37233.1"/>
    <property type="molecule type" value="Genomic_DNA"/>
</dbReference>
<reference evidence="2 3" key="1">
    <citation type="submission" date="2020-02" db="EMBL/GenBank/DDBJ databases">
        <title>Whole Genome Shotgun Sequence of Streptomyces sp. strain CWH03.</title>
        <authorList>
            <person name="Dohra H."/>
            <person name="Kodani S."/>
            <person name="Yamamura H."/>
        </authorList>
    </citation>
    <scope>NUCLEOTIDE SEQUENCE [LARGE SCALE GENOMIC DNA]</scope>
    <source>
        <strain evidence="2 3">CWH03</strain>
    </source>
</reference>
<protein>
    <submittedName>
        <fullName evidence="2">Uncharacterized protein</fullName>
    </submittedName>
</protein>
<feature type="region of interest" description="Disordered" evidence="1">
    <location>
        <begin position="35"/>
        <end position="68"/>
    </location>
</feature>
<feature type="compositionally biased region" description="Basic and acidic residues" evidence="1">
    <location>
        <begin position="39"/>
        <end position="52"/>
    </location>
</feature>
<evidence type="ECO:0000256" key="1">
    <source>
        <dbReference type="SAM" id="MobiDB-lite"/>
    </source>
</evidence>
<evidence type="ECO:0000313" key="3">
    <source>
        <dbReference type="Proteomes" id="UP000484988"/>
    </source>
</evidence>
<dbReference type="Proteomes" id="UP000484988">
    <property type="component" value="Unassembled WGS sequence"/>
</dbReference>
<dbReference type="AlphaFoldDB" id="A0A6A0AXX5"/>